<feature type="compositionally biased region" description="Low complexity" evidence="1">
    <location>
        <begin position="38"/>
        <end position="54"/>
    </location>
</feature>
<reference evidence="3 4" key="1">
    <citation type="submission" date="2023-09" db="EMBL/GenBank/DDBJ databases">
        <title>Demequina sp. a novel bacteria isolated from Capsicum annuum.</title>
        <authorList>
            <person name="Humaira Z."/>
            <person name="Lee J."/>
            <person name="Cho D."/>
        </authorList>
    </citation>
    <scope>NUCLEOTIDE SEQUENCE [LARGE SCALE GENOMIC DNA]</scope>
    <source>
        <strain evidence="3 4">OYTSA14</strain>
    </source>
</reference>
<evidence type="ECO:0000256" key="2">
    <source>
        <dbReference type="SAM" id="SignalP"/>
    </source>
</evidence>
<sequence length="213" mass="21527">MTSFTQHTMRLTLGATLALAALTGCGTTTASDTLTPETGASSDATDPAAGTADAHAADSGEIRTAVGPILLGVPDRWDVLDTVDGATIVQAKGCAADTPCPAFAVLQGDAIIGETDPSAAYTQDGTGCPGGLAPQATDDDPTLTEVVIDGVDGTLAELQVDCTDNDGAVRHTVSQLQWYLPDAPGGPVLIVDRWSFDGLRNSVAGAAWVASQS</sequence>
<gene>
    <name evidence="3" type="ORF">RN606_12415</name>
</gene>
<protein>
    <recommendedName>
        <fullName evidence="5">Lipoprotein</fullName>
    </recommendedName>
</protein>
<organism evidence="3 4">
    <name type="scientific">Demequina capsici</name>
    <dbReference type="NCBI Taxonomy" id="3075620"/>
    <lineage>
        <taxon>Bacteria</taxon>
        <taxon>Bacillati</taxon>
        <taxon>Actinomycetota</taxon>
        <taxon>Actinomycetes</taxon>
        <taxon>Micrococcales</taxon>
        <taxon>Demequinaceae</taxon>
        <taxon>Demequina</taxon>
    </lineage>
</organism>
<keyword evidence="4" id="KW-1185">Reference proteome</keyword>
<evidence type="ECO:0000313" key="4">
    <source>
        <dbReference type="Proteomes" id="UP001304125"/>
    </source>
</evidence>
<accession>A0AA96F6D2</accession>
<feature type="region of interest" description="Disordered" evidence="1">
    <location>
        <begin position="31"/>
        <end position="57"/>
    </location>
</feature>
<feature type="signal peptide" evidence="2">
    <location>
        <begin position="1"/>
        <end position="30"/>
    </location>
</feature>
<evidence type="ECO:0000256" key="1">
    <source>
        <dbReference type="SAM" id="MobiDB-lite"/>
    </source>
</evidence>
<dbReference type="AlphaFoldDB" id="A0AA96F6D2"/>
<keyword evidence="2" id="KW-0732">Signal</keyword>
<evidence type="ECO:0008006" key="5">
    <source>
        <dbReference type="Google" id="ProtNLM"/>
    </source>
</evidence>
<evidence type="ECO:0000313" key="3">
    <source>
        <dbReference type="EMBL" id="WNM24154.1"/>
    </source>
</evidence>
<name>A0AA96F6D2_9MICO</name>
<proteinExistence type="predicted"/>
<dbReference type="RefSeq" id="WP_313497624.1">
    <property type="nucleotide sequence ID" value="NZ_CP134879.1"/>
</dbReference>
<dbReference type="EMBL" id="CP134879">
    <property type="protein sequence ID" value="WNM24154.1"/>
    <property type="molecule type" value="Genomic_DNA"/>
</dbReference>
<dbReference type="Proteomes" id="UP001304125">
    <property type="component" value="Chromosome"/>
</dbReference>
<feature type="chain" id="PRO_5041653856" description="Lipoprotein" evidence="2">
    <location>
        <begin position="31"/>
        <end position="213"/>
    </location>
</feature>